<dbReference type="InParanoid" id="B2A6P7"/>
<dbReference type="EMBL" id="CP001034">
    <property type="protein sequence ID" value="ACB84180.1"/>
    <property type="molecule type" value="Genomic_DNA"/>
</dbReference>
<dbReference type="KEGG" id="nth:Nther_0585"/>
<reference evidence="1 2" key="1">
    <citation type="submission" date="2008-04" db="EMBL/GenBank/DDBJ databases">
        <title>Complete sequence of chromosome of Natranaerobius thermophilus JW/NM-WN-LF.</title>
        <authorList>
            <consortium name="US DOE Joint Genome Institute"/>
            <person name="Copeland A."/>
            <person name="Lucas S."/>
            <person name="Lapidus A."/>
            <person name="Glavina del Rio T."/>
            <person name="Dalin E."/>
            <person name="Tice H."/>
            <person name="Bruce D."/>
            <person name="Goodwin L."/>
            <person name="Pitluck S."/>
            <person name="Chertkov O."/>
            <person name="Brettin T."/>
            <person name="Detter J.C."/>
            <person name="Han C."/>
            <person name="Kuske C.R."/>
            <person name="Schmutz J."/>
            <person name="Larimer F."/>
            <person name="Land M."/>
            <person name="Hauser L."/>
            <person name="Kyrpides N."/>
            <person name="Lykidis A."/>
            <person name="Mesbah N.M."/>
            <person name="Wiegel J."/>
        </authorList>
    </citation>
    <scope>NUCLEOTIDE SEQUENCE [LARGE SCALE GENOMIC DNA]</scope>
    <source>
        <strain evidence="2">ATCC BAA-1301 / DSM 18059 / JW/NM-WN-LF</strain>
    </source>
</reference>
<dbReference type="InterPro" id="IPR008978">
    <property type="entry name" value="HSP20-like_chaperone"/>
</dbReference>
<keyword evidence="2" id="KW-1185">Reference proteome</keyword>
<name>B2A6P7_NATTJ</name>
<dbReference type="SUPFAM" id="SSF49764">
    <property type="entry name" value="HSP20-like chaperones"/>
    <property type="match status" value="1"/>
</dbReference>
<proteinExistence type="predicted"/>
<dbReference type="OrthoDB" id="9811615at2"/>
<dbReference type="HOGENOM" id="CLU_1979139_0_0_9"/>
<organism evidence="1 2">
    <name type="scientific">Natranaerobius thermophilus (strain ATCC BAA-1301 / DSM 18059 / JW/NM-WN-LF)</name>
    <dbReference type="NCBI Taxonomy" id="457570"/>
    <lineage>
        <taxon>Bacteria</taxon>
        <taxon>Bacillati</taxon>
        <taxon>Bacillota</taxon>
        <taxon>Clostridia</taxon>
        <taxon>Natranaerobiales</taxon>
        <taxon>Natranaerobiaceae</taxon>
        <taxon>Natranaerobius</taxon>
    </lineage>
</organism>
<evidence type="ECO:0000313" key="1">
    <source>
        <dbReference type="EMBL" id="ACB84180.1"/>
    </source>
</evidence>
<dbReference type="AlphaFoldDB" id="B2A6P7"/>
<evidence type="ECO:0008006" key="3">
    <source>
        <dbReference type="Google" id="ProtNLM"/>
    </source>
</evidence>
<dbReference type="Proteomes" id="UP000001683">
    <property type="component" value="Chromosome"/>
</dbReference>
<dbReference type="eggNOG" id="COG0071">
    <property type="taxonomic scope" value="Bacteria"/>
</dbReference>
<sequence length="126" mass="14589">MFTNYNHNPNSKPNFNDNETTHEFRATLESIVNNFDNELVKSDDFHKDAYEYNGYLVIELELPGIKNANISIANNTMYLTGEWDKDDPIQTGLPLPSIVDTNRSDQISWEHCNEILRVYLPLSYSD</sequence>
<dbReference type="RefSeq" id="WP_012447065.1">
    <property type="nucleotide sequence ID" value="NC_010718.1"/>
</dbReference>
<dbReference type="CDD" id="cd06464">
    <property type="entry name" value="ACD_sHsps-like"/>
    <property type="match status" value="1"/>
</dbReference>
<protein>
    <recommendedName>
        <fullName evidence="3">SHSP domain-containing protein</fullName>
    </recommendedName>
</protein>
<reference evidence="1 2" key="2">
    <citation type="journal article" date="2011" name="J. Bacteriol.">
        <title>Complete genome sequence of the anaerobic, halophilic alkalithermophile Natranaerobius thermophilus JW/NM-WN-LF.</title>
        <authorList>
            <person name="Zhao B."/>
            <person name="Mesbah N.M."/>
            <person name="Dalin E."/>
            <person name="Goodwin L."/>
            <person name="Nolan M."/>
            <person name="Pitluck S."/>
            <person name="Chertkov O."/>
            <person name="Brettin T.S."/>
            <person name="Han J."/>
            <person name="Larimer F.W."/>
            <person name="Land M.L."/>
            <person name="Hauser L."/>
            <person name="Kyrpides N."/>
            <person name="Wiegel J."/>
        </authorList>
    </citation>
    <scope>NUCLEOTIDE SEQUENCE [LARGE SCALE GENOMIC DNA]</scope>
    <source>
        <strain evidence="2">ATCC BAA-1301 / DSM 18059 / JW/NM-WN-LF</strain>
    </source>
</reference>
<evidence type="ECO:0000313" key="2">
    <source>
        <dbReference type="Proteomes" id="UP000001683"/>
    </source>
</evidence>
<gene>
    <name evidence="1" type="ordered locus">Nther_0585</name>
</gene>
<accession>B2A6P7</accession>